<comment type="caution">
    <text evidence="2">The sequence shown here is derived from an EMBL/GenBank/DDBJ whole genome shotgun (WGS) entry which is preliminary data.</text>
</comment>
<evidence type="ECO:0008006" key="3">
    <source>
        <dbReference type="Google" id="ProtNLM"/>
    </source>
</evidence>
<name>X1C7K1_9ZZZZ</name>
<feature type="non-terminal residue" evidence="2">
    <location>
        <position position="192"/>
    </location>
</feature>
<protein>
    <recommendedName>
        <fullName evidence="3">Exosortase K</fullName>
    </recommendedName>
</protein>
<keyword evidence="1" id="KW-1133">Transmembrane helix</keyword>
<organism evidence="2">
    <name type="scientific">marine sediment metagenome</name>
    <dbReference type="NCBI Taxonomy" id="412755"/>
    <lineage>
        <taxon>unclassified sequences</taxon>
        <taxon>metagenomes</taxon>
        <taxon>ecological metagenomes</taxon>
    </lineage>
</organism>
<dbReference type="AlphaFoldDB" id="X1C7K1"/>
<reference evidence="2" key="1">
    <citation type="journal article" date="2014" name="Front. Microbiol.">
        <title>High frequency of phylogenetically diverse reductive dehalogenase-homologous genes in deep subseafloor sedimentary metagenomes.</title>
        <authorList>
            <person name="Kawai M."/>
            <person name="Futagami T."/>
            <person name="Toyoda A."/>
            <person name="Takaki Y."/>
            <person name="Nishi S."/>
            <person name="Hori S."/>
            <person name="Arai W."/>
            <person name="Tsubouchi T."/>
            <person name="Morono Y."/>
            <person name="Uchiyama I."/>
            <person name="Ito T."/>
            <person name="Fujiyama A."/>
            <person name="Inagaki F."/>
            <person name="Takami H."/>
        </authorList>
    </citation>
    <scope>NUCLEOTIDE SEQUENCE</scope>
    <source>
        <strain evidence="2">Expedition CK06-06</strain>
    </source>
</reference>
<keyword evidence="1" id="KW-0812">Transmembrane</keyword>
<feature type="transmembrane region" description="Helical" evidence="1">
    <location>
        <begin position="39"/>
        <end position="57"/>
    </location>
</feature>
<dbReference type="EMBL" id="BART01010523">
    <property type="protein sequence ID" value="GAG89287.1"/>
    <property type="molecule type" value="Genomic_DNA"/>
</dbReference>
<gene>
    <name evidence="2" type="ORF">S01H4_22841</name>
</gene>
<keyword evidence="1" id="KW-0472">Membrane</keyword>
<accession>X1C7K1</accession>
<feature type="transmembrane region" description="Helical" evidence="1">
    <location>
        <begin position="146"/>
        <end position="171"/>
    </location>
</feature>
<evidence type="ECO:0000256" key="1">
    <source>
        <dbReference type="SAM" id="Phobius"/>
    </source>
</evidence>
<evidence type="ECO:0000313" key="2">
    <source>
        <dbReference type="EMBL" id="GAG89287.1"/>
    </source>
</evidence>
<sequence length="192" mass="22250">MGENLIKNIQIENKNNKFLPERLVLQWSGIKYTFSKRSLIFFSFSMPILGSLIYLFLNMSFNSWVTAIFIKQVSYLLDLIFNIKARVVINPDLIAIYLPNSSRSGRVLTSCYGAEVISIFIGIILATSSSHDRKHDMNIIWRKTKIIIITILSTYLSYMFRIVLMLAFVHYGMPMHIIHDSSYYLITLTSFI</sequence>
<proteinExistence type="predicted"/>
<feature type="transmembrane region" description="Helical" evidence="1">
    <location>
        <begin position="107"/>
        <end position="126"/>
    </location>
</feature>